<sequence length="73" mass="8075">MISPKRQYRRKKIKPKLELRSPSTSATSIPSTSTTSTPAVNASSSGNSSKPRKGMKTVKQRLGKILKIHKMIH</sequence>
<feature type="compositionally biased region" description="Basic residues" evidence="1">
    <location>
        <begin position="1"/>
        <end position="14"/>
    </location>
</feature>
<feature type="compositionally biased region" description="Basic residues" evidence="1">
    <location>
        <begin position="50"/>
        <end position="59"/>
    </location>
</feature>
<evidence type="ECO:0000256" key="1">
    <source>
        <dbReference type="SAM" id="MobiDB-lite"/>
    </source>
</evidence>
<dbReference type="AlphaFoldDB" id="A0AAV8X3G2"/>
<protein>
    <submittedName>
        <fullName evidence="2">Uncharacterized protein</fullName>
    </submittedName>
</protein>
<keyword evidence="3" id="KW-1185">Reference proteome</keyword>
<feature type="region of interest" description="Disordered" evidence="1">
    <location>
        <begin position="1"/>
        <end position="59"/>
    </location>
</feature>
<accession>A0AAV8X3G2</accession>
<organism evidence="2 3">
    <name type="scientific">Rhamnusium bicolor</name>
    <dbReference type="NCBI Taxonomy" id="1586634"/>
    <lineage>
        <taxon>Eukaryota</taxon>
        <taxon>Metazoa</taxon>
        <taxon>Ecdysozoa</taxon>
        <taxon>Arthropoda</taxon>
        <taxon>Hexapoda</taxon>
        <taxon>Insecta</taxon>
        <taxon>Pterygota</taxon>
        <taxon>Neoptera</taxon>
        <taxon>Endopterygota</taxon>
        <taxon>Coleoptera</taxon>
        <taxon>Polyphaga</taxon>
        <taxon>Cucujiformia</taxon>
        <taxon>Chrysomeloidea</taxon>
        <taxon>Cerambycidae</taxon>
        <taxon>Lepturinae</taxon>
        <taxon>Rhagiini</taxon>
        <taxon>Rhamnusium</taxon>
    </lineage>
</organism>
<evidence type="ECO:0000313" key="3">
    <source>
        <dbReference type="Proteomes" id="UP001162156"/>
    </source>
</evidence>
<feature type="compositionally biased region" description="Low complexity" evidence="1">
    <location>
        <begin position="21"/>
        <end position="45"/>
    </location>
</feature>
<name>A0AAV8X3G2_9CUCU</name>
<dbReference type="Proteomes" id="UP001162156">
    <property type="component" value="Unassembled WGS sequence"/>
</dbReference>
<gene>
    <name evidence="2" type="ORF">NQ314_014286</name>
</gene>
<dbReference type="EMBL" id="JANEYF010003935">
    <property type="protein sequence ID" value="KAJ8933046.1"/>
    <property type="molecule type" value="Genomic_DNA"/>
</dbReference>
<evidence type="ECO:0000313" key="2">
    <source>
        <dbReference type="EMBL" id="KAJ8933046.1"/>
    </source>
</evidence>
<reference evidence="2" key="1">
    <citation type="journal article" date="2023" name="Insect Mol. Biol.">
        <title>Genome sequencing provides insights into the evolution of gene families encoding plant cell wall-degrading enzymes in longhorned beetles.</title>
        <authorList>
            <person name="Shin N.R."/>
            <person name="Okamura Y."/>
            <person name="Kirsch R."/>
            <person name="Pauchet Y."/>
        </authorList>
    </citation>
    <scope>NUCLEOTIDE SEQUENCE</scope>
    <source>
        <strain evidence="2">RBIC_L_NR</strain>
    </source>
</reference>
<proteinExistence type="predicted"/>
<comment type="caution">
    <text evidence="2">The sequence shown here is derived from an EMBL/GenBank/DDBJ whole genome shotgun (WGS) entry which is preliminary data.</text>
</comment>